<protein>
    <submittedName>
        <fullName evidence="2">Bifunctional lysine-specific demethylase and histidyl-hydroxylase NO66</fullName>
    </submittedName>
</protein>
<dbReference type="Gene3D" id="3.90.930.40">
    <property type="match status" value="1"/>
</dbReference>
<name>A0AAV7K9U2_9METZ</name>
<evidence type="ECO:0000259" key="1">
    <source>
        <dbReference type="Pfam" id="PF21233"/>
    </source>
</evidence>
<dbReference type="AlphaFoldDB" id="A0AAV7K9U2"/>
<dbReference type="EMBL" id="JAKMXF010000111">
    <property type="protein sequence ID" value="KAI6657460.1"/>
    <property type="molecule type" value="Genomic_DNA"/>
</dbReference>
<reference evidence="2 3" key="1">
    <citation type="journal article" date="2023" name="BMC Biol.">
        <title>The compact genome of the sponge Oopsacas minuta (Hexactinellida) is lacking key metazoan core genes.</title>
        <authorList>
            <person name="Santini S."/>
            <person name="Schenkelaars Q."/>
            <person name="Jourda C."/>
            <person name="Duchesne M."/>
            <person name="Belahbib H."/>
            <person name="Rocher C."/>
            <person name="Selva M."/>
            <person name="Riesgo A."/>
            <person name="Vervoort M."/>
            <person name="Leys S.P."/>
            <person name="Kodjabachian L."/>
            <person name="Le Bivic A."/>
            <person name="Borchiellini C."/>
            <person name="Claverie J.M."/>
            <person name="Renard E."/>
        </authorList>
    </citation>
    <scope>NUCLEOTIDE SEQUENCE [LARGE SCALE GENOMIC DNA]</scope>
    <source>
        <strain evidence="2">SPO-2</strain>
    </source>
</reference>
<comment type="caution">
    <text evidence="2">The sequence shown here is derived from an EMBL/GenBank/DDBJ whole genome shotgun (WGS) entry which is preliminary data.</text>
</comment>
<sequence>MVATIITVKIVYENNQAVLYNNAENSRVYREKPPQSFELETEFMTAVQSLMTAYPLYTAVQDLSCQNDSNKIDIAEVLFSQNLLQLQVEQ</sequence>
<evidence type="ECO:0000313" key="2">
    <source>
        <dbReference type="EMBL" id="KAI6657460.1"/>
    </source>
</evidence>
<feature type="domain" description="RIOX1/NO66-like C-terminal winged helix" evidence="1">
    <location>
        <begin position="7"/>
        <end position="85"/>
    </location>
</feature>
<keyword evidence="3" id="KW-1185">Reference proteome</keyword>
<dbReference type="Pfam" id="PF21233">
    <property type="entry name" value="WHD_RIOX1"/>
    <property type="match status" value="1"/>
</dbReference>
<evidence type="ECO:0000313" key="3">
    <source>
        <dbReference type="Proteomes" id="UP001165289"/>
    </source>
</evidence>
<dbReference type="InterPro" id="IPR049043">
    <property type="entry name" value="WHD_RIOX1"/>
</dbReference>
<proteinExistence type="predicted"/>
<dbReference type="Proteomes" id="UP001165289">
    <property type="component" value="Unassembled WGS sequence"/>
</dbReference>
<accession>A0AAV7K9U2</accession>
<gene>
    <name evidence="2" type="ORF">LOD99_206</name>
</gene>
<organism evidence="2 3">
    <name type="scientific">Oopsacas minuta</name>
    <dbReference type="NCBI Taxonomy" id="111878"/>
    <lineage>
        <taxon>Eukaryota</taxon>
        <taxon>Metazoa</taxon>
        <taxon>Porifera</taxon>
        <taxon>Hexactinellida</taxon>
        <taxon>Hexasterophora</taxon>
        <taxon>Lyssacinosida</taxon>
        <taxon>Leucopsacidae</taxon>
        <taxon>Oopsacas</taxon>
    </lineage>
</organism>